<dbReference type="InterPro" id="IPR002048">
    <property type="entry name" value="EF_hand_dom"/>
</dbReference>
<accession>A0ABD1TTG2</accession>
<dbReference type="Pfam" id="PF13499">
    <property type="entry name" value="EF-hand_7"/>
    <property type="match status" value="1"/>
</dbReference>
<dbReference type="InterPro" id="IPR039647">
    <property type="entry name" value="EF_hand_pair_protein_CML-like"/>
</dbReference>
<dbReference type="FunFam" id="1.10.238.10:FF:000089">
    <property type="entry name" value="calmodulin-like protein 3"/>
    <property type="match status" value="1"/>
</dbReference>
<dbReference type="GO" id="GO:0046872">
    <property type="term" value="F:metal ion binding"/>
    <property type="evidence" value="ECO:0007669"/>
    <property type="project" value="UniProtKB-KW"/>
</dbReference>
<dbReference type="EMBL" id="JBFOLJ010000008">
    <property type="protein sequence ID" value="KAL2516017.1"/>
    <property type="molecule type" value="Genomic_DNA"/>
</dbReference>
<reference evidence="7" key="1">
    <citation type="submission" date="2024-07" db="EMBL/GenBank/DDBJ databases">
        <title>Two chromosome-level genome assemblies of Korean endemic species Abeliophyllum distichum and Forsythia ovata (Oleaceae).</title>
        <authorList>
            <person name="Jang H."/>
        </authorList>
    </citation>
    <scope>NUCLEOTIDE SEQUENCE [LARGE SCALE GENOMIC DNA]</scope>
</reference>
<keyword evidence="2" id="KW-0479">Metal-binding</keyword>
<gene>
    <name evidence="6" type="ORF">Fot_29988</name>
</gene>
<dbReference type="PROSITE" id="PS50222">
    <property type="entry name" value="EF_HAND_2"/>
    <property type="match status" value="2"/>
</dbReference>
<dbReference type="PANTHER" id="PTHR10891">
    <property type="entry name" value="EF-HAND CALCIUM-BINDING DOMAIN CONTAINING PROTEIN"/>
    <property type="match status" value="1"/>
</dbReference>
<dbReference type="SUPFAM" id="SSF47473">
    <property type="entry name" value="EF-hand"/>
    <property type="match status" value="1"/>
</dbReference>
<evidence type="ECO:0000256" key="3">
    <source>
        <dbReference type="ARBA" id="ARBA00022737"/>
    </source>
</evidence>
<feature type="domain" description="EF-hand" evidence="5">
    <location>
        <begin position="80"/>
        <end position="113"/>
    </location>
</feature>
<evidence type="ECO:0000256" key="1">
    <source>
        <dbReference type="ARBA" id="ARBA00003291"/>
    </source>
</evidence>
<name>A0ABD1TTG2_9LAMI</name>
<evidence type="ECO:0000313" key="6">
    <source>
        <dbReference type="EMBL" id="KAL2516017.1"/>
    </source>
</evidence>
<evidence type="ECO:0000259" key="5">
    <source>
        <dbReference type="PROSITE" id="PS50222"/>
    </source>
</evidence>
<proteinExistence type="predicted"/>
<evidence type="ECO:0000256" key="2">
    <source>
        <dbReference type="ARBA" id="ARBA00022723"/>
    </source>
</evidence>
<keyword evidence="7" id="KW-1185">Reference proteome</keyword>
<dbReference type="GO" id="GO:0005737">
    <property type="term" value="C:cytoplasm"/>
    <property type="evidence" value="ECO:0007669"/>
    <property type="project" value="UniProtKB-ARBA"/>
</dbReference>
<evidence type="ECO:0000313" key="7">
    <source>
        <dbReference type="Proteomes" id="UP001604277"/>
    </source>
</evidence>
<comment type="caution">
    <text evidence="6">The sequence shown here is derived from an EMBL/GenBank/DDBJ whole genome shotgun (WGS) entry which is preliminary data.</text>
</comment>
<dbReference type="Proteomes" id="UP001604277">
    <property type="component" value="Unassembled WGS sequence"/>
</dbReference>
<dbReference type="AlphaFoldDB" id="A0ABD1TTG2"/>
<evidence type="ECO:0000256" key="4">
    <source>
        <dbReference type="ARBA" id="ARBA00022837"/>
    </source>
</evidence>
<dbReference type="Gene3D" id="1.10.238.10">
    <property type="entry name" value="EF-hand"/>
    <property type="match status" value="1"/>
</dbReference>
<dbReference type="SMART" id="SM00054">
    <property type="entry name" value="EFh"/>
    <property type="match status" value="2"/>
</dbReference>
<keyword evidence="3" id="KW-0677">Repeat</keyword>
<keyword evidence="4" id="KW-0106">Calcium</keyword>
<organism evidence="6 7">
    <name type="scientific">Forsythia ovata</name>
    <dbReference type="NCBI Taxonomy" id="205694"/>
    <lineage>
        <taxon>Eukaryota</taxon>
        <taxon>Viridiplantae</taxon>
        <taxon>Streptophyta</taxon>
        <taxon>Embryophyta</taxon>
        <taxon>Tracheophyta</taxon>
        <taxon>Spermatophyta</taxon>
        <taxon>Magnoliopsida</taxon>
        <taxon>eudicotyledons</taxon>
        <taxon>Gunneridae</taxon>
        <taxon>Pentapetalae</taxon>
        <taxon>asterids</taxon>
        <taxon>lamiids</taxon>
        <taxon>Lamiales</taxon>
        <taxon>Oleaceae</taxon>
        <taxon>Forsythieae</taxon>
        <taxon>Forsythia</taxon>
    </lineage>
</organism>
<sequence length="113" mass="12769">MSNETLISAGDVEIIVNKLGLVFDPKEALDAGEILSVFEDNEVRLELLKEAFNVFDQNNDGYIVANELNRVLNSIGLTQFSDEECWRMIVAVDWDGDGRIDFDEFVKLMNCCC</sequence>
<feature type="domain" description="EF-hand" evidence="5">
    <location>
        <begin position="43"/>
        <end position="78"/>
    </location>
</feature>
<dbReference type="InterPro" id="IPR011992">
    <property type="entry name" value="EF-hand-dom_pair"/>
</dbReference>
<dbReference type="CDD" id="cd00051">
    <property type="entry name" value="EFh"/>
    <property type="match status" value="1"/>
</dbReference>
<comment type="function">
    <text evidence="1">Potential calcium sensor.</text>
</comment>
<protein>
    <submittedName>
        <fullName evidence="6">Calcium-binding protein CML30</fullName>
    </submittedName>
</protein>